<feature type="transmembrane region" description="Helical" evidence="8">
    <location>
        <begin position="40"/>
        <end position="61"/>
    </location>
</feature>
<keyword evidence="2" id="KW-0813">Transport</keyword>
<evidence type="ECO:0000256" key="1">
    <source>
        <dbReference type="ARBA" id="ARBA00004141"/>
    </source>
</evidence>
<dbReference type="InterPro" id="IPR009834">
    <property type="entry name" value="Ureide_permease"/>
</dbReference>
<name>A0A2H9T2Z9_9ZZZZ</name>
<proteinExistence type="predicted"/>
<evidence type="ECO:0000256" key="2">
    <source>
        <dbReference type="ARBA" id="ARBA00022448"/>
    </source>
</evidence>
<feature type="transmembrane region" description="Helical" evidence="8">
    <location>
        <begin position="110"/>
        <end position="129"/>
    </location>
</feature>
<dbReference type="Pfam" id="PF07168">
    <property type="entry name" value="Ureide_permease"/>
    <property type="match status" value="2"/>
</dbReference>
<feature type="transmembrane region" description="Helical" evidence="8">
    <location>
        <begin position="81"/>
        <end position="103"/>
    </location>
</feature>
<gene>
    <name evidence="9" type="ORF">CI610_03465</name>
</gene>
<evidence type="ECO:0008006" key="10">
    <source>
        <dbReference type="Google" id="ProtNLM"/>
    </source>
</evidence>
<dbReference type="EMBL" id="NSIT01000473">
    <property type="protein sequence ID" value="PJE77608.1"/>
    <property type="molecule type" value="Genomic_DNA"/>
</dbReference>
<accession>A0A2H9T2Z9</accession>
<evidence type="ECO:0000313" key="9">
    <source>
        <dbReference type="EMBL" id="PJE77608.1"/>
    </source>
</evidence>
<keyword evidence="6 8" id="KW-1133">Transmembrane helix</keyword>
<dbReference type="InterPro" id="IPR030189">
    <property type="entry name" value="UPS_plant"/>
</dbReference>
<feature type="transmembrane region" description="Helical" evidence="8">
    <location>
        <begin position="6"/>
        <end position="28"/>
    </location>
</feature>
<evidence type="ECO:0000256" key="8">
    <source>
        <dbReference type="SAM" id="Phobius"/>
    </source>
</evidence>
<dbReference type="GO" id="GO:0022857">
    <property type="term" value="F:transmembrane transporter activity"/>
    <property type="evidence" value="ECO:0007669"/>
    <property type="project" value="InterPro"/>
</dbReference>
<sequence length="333" mass="35722">MFIVHSYTIAVGMCSITMLCWGSWANATKLVDAKRWPFQLFYWDYSFGILLFSLLMALTLGSFGSEGRSFLADISQAHTEHFWSAVIGGFIFNLGNILLVAAIDLAGMAVAFPVGVGLALVLGVVTNYISVPQGSPFMIFSGVLAVVIAMLLTAEAYKRISLQKNSGVRKGLITAILAGLIMGWFFYFVADSMSVDFVHPEPGKLTPYTALVFFSIGVFVSNFIWNVAVMKKPISGNPVSGKAYFQGSMKEHLTGILGGAVWCLGMGFSLLASGSAGYAISYGLGQGATMIAVAWGVFIWKEFALAPKGTNPLLCAVFAFYILGLILIIAANN</sequence>
<evidence type="ECO:0000256" key="6">
    <source>
        <dbReference type="ARBA" id="ARBA00022989"/>
    </source>
</evidence>
<feature type="transmembrane region" description="Helical" evidence="8">
    <location>
        <begin position="135"/>
        <end position="152"/>
    </location>
</feature>
<feature type="transmembrane region" description="Helical" evidence="8">
    <location>
        <begin position="312"/>
        <end position="331"/>
    </location>
</feature>
<keyword evidence="5" id="KW-0067">ATP-binding</keyword>
<keyword evidence="3 8" id="KW-0812">Transmembrane</keyword>
<feature type="transmembrane region" description="Helical" evidence="8">
    <location>
        <begin position="210"/>
        <end position="230"/>
    </location>
</feature>
<reference evidence="9" key="1">
    <citation type="journal article" date="2017" name="Appl. Environ. Microbiol.">
        <title>Molecular characterization of an Endozoicomonas-like organism causing infection in king scallop Pecten maximus L.</title>
        <authorList>
            <person name="Cano I."/>
            <person name="van Aerle R."/>
            <person name="Ross S."/>
            <person name="Verner-Jeffreys D.W."/>
            <person name="Paley R.K."/>
            <person name="Rimmer G."/>
            <person name="Ryder D."/>
            <person name="Hooper P."/>
            <person name="Stone D."/>
            <person name="Feist S.W."/>
        </authorList>
    </citation>
    <scope>NUCLEOTIDE SEQUENCE</scope>
</reference>
<dbReference type="GO" id="GO:0016020">
    <property type="term" value="C:membrane"/>
    <property type="evidence" value="ECO:0007669"/>
    <property type="project" value="UniProtKB-SubCell"/>
</dbReference>
<comment type="subcellular location">
    <subcellularLocation>
        <location evidence="1">Membrane</location>
        <topology evidence="1">Multi-pass membrane protein</topology>
    </subcellularLocation>
</comment>
<feature type="transmembrane region" description="Helical" evidence="8">
    <location>
        <begin position="278"/>
        <end position="300"/>
    </location>
</feature>
<keyword evidence="4" id="KW-0547">Nucleotide-binding</keyword>
<evidence type="ECO:0000256" key="5">
    <source>
        <dbReference type="ARBA" id="ARBA00022840"/>
    </source>
</evidence>
<dbReference type="GO" id="GO:0005524">
    <property type="term" value="F:ATP binding"/>
    <property type="evidence" value="ECO:0007669"/>
    <property type="project" value="UniProtKB-KW"/>
</dbReference>
<comment type="caution">
    <text evidence="9">The sequence shown here is derived from an EMBL/GenBank/DDBJ whole genome shotgun (WGS) entry which is preliminary data.</text>
</comment>
<protein>
    <recommendedName>
        <fullName evidence="10">Multidrug DMT transporter permease</fullName>
    </recommendedName>
</protein>
<feature type="transmembrane region" description="Helical" evidence="8">
    <location>
        <begin position="251"/>
        <end position="272"/>
    </location>
</feature>
<dbReference type="PANTHER" id="PTHR31081">
    <property type="entry name" value="UREIDE PERMEASE 1-RELATED-RELATED"/>
    <property type="match status" value="1"/>
</dbReference>
<evidence type="ECO:0000256" key="3">
    <source>
        <dbReference type="ARBA" id="ARBA00022692"/>
    </source>
</evidence>
<feature type="transmembrane region" description="Helical" evidence="8">
    <location>
        <begin position="172"/>
        <end position="190"/>
    </location>
</feature>
<evidence type="ECO:0000256" key="4">
    <source>
        <dbReference type="ARBA" id="ARBA00022741"/>
    </source>
</evidence>
<dbReference type="AlphaFoldDB" id="A0A2H9T2Z9"/>
<evidence type="ECO:0000256" key="7">
    <source>
        <dbReference type="ARBA" id="ARBA00023136"/>
    </source>
</evidence>
<organism evidence="9">
    <name type="scientific">invertebrate metagenome</name>
    <dbReference type="NCBI Taxonomy" id="1711999"/>
    <lineage>
        <taxon>unclassified sequences</taxon>
        <taxon>metagenomes</taxon>
        <taxon>organismal metagenomes</taxon>
    </lineage>
</organism>
<keyword evidence="7 8" id="KW-0472">Membrane</keyword>